<proteinExistence type="predicted"/>
<name>A0A367ZCC6_9BACT</name>
<accession>A0A367ZCC6</accession>
<gene>
    <name evidence="1" type="ORF">OZSIB_3721</name>
</gene>
<dbReference type="SUPFAM" id="SSF52540">
    <property type="entry name" value="P-loop containing nucleoside triphosphate hydrolases"/>
    <property type="match status" value="1"/>
</dbReference>
<dbReference type="InterPro" id="IPR027417">
    <property type="entry name" value="P-loop_NTPase"/>
</dbReference>
<evidence type="ECO:0000313" key="2">
    <source>
        <dbReference type="Proteomes" id="UP000252355"/>
    </source>
</evidence>
<protein>
    <submittedName>
        <fullName evidence="1">Uncharacterized protein</fullName>
    </submittedName>
</protein>
<evidence type="ECO:0000313" key="1">
    <source>
        <dbReference type="EMBL" id="RCK75778.1"/>
    </source>
</evidence>
<organism evidence="1 2">
    <name type="scientific">Candidatus Ozemobacter sibiricus</name>
    <dbReference type="NCBI Taxonomy" id="2268124"/>
    <lineage>
        <taxon>Bacteria</taxon>
        <taxon>Candidatus Ozemobacteria</taxon>
        <taxon>Candidatus Ozemobacterales</taxon>
        <taxon>Candidatus Ozemobacteraceae</taxon>
        <taxon>Candidatus Ozemobacter</taxon>
    </lineage>
</organism>
<comment type="caution">
    <text evidence="1">The sequence shown here is derived from an EMBL/GenBank/DDBJ whole genome shotgun (WGS) entry which is preliminary data.</text>
</comment>
<dbReference type="AlphaFoldDB" id="A0A367ZCC6"/>
<dbReference type="EMBL" id="QOQW01000038">
    <property type="protein sequence ID" value="RCK75778.1"/>
    <property type="molecule type" value="Genomic_DNA"/>
</dbReference>
<dbReference type="Gene3D" id="3.40.50.300">
    <property type="entry name" value="P-loop containing nucleotide triphosphate hydrolases"/>
    <property type="match status" value="1"/>
</dbReference>
<dbReference type="Proteomes" id="UP000252355">
    <property type="component" value="Unassembled WGS sequence"/>
</dbReference>
<sequence>MTMHQGTRHFLAQIARTYQLPRLAAVIDEADSLVWEKDVTLCVTNILKAIEAGGDVRANLREAKNVYKTPIFGVNPREGKFLIEADPDPQAAVAAMADHAFCFKLSPYHVINTFLALLVAQVTRQDPAALVRQGEAHLEAFIAHSLATNPNWNRATLTSERPLLIIPIGAAGCGKSTFYRELGNVVNISCDNIRYLLFKAYGPCFAPWESTLAWWVVNRLTDLYLSCGYSVFYNGVNTDPEYRSPITMEHPHPLYAGMPYRFKLVYFEPPVQLTEAELAELKQLNLWTTPLEQIDRGPLSANVRRILELIATNTARTRERTREIREGRAQQDPFDVLYEVPPAIVKLFVEQSFARPTGPSVVVVPRRELPDAAERAAFYRQYAAQVLA</sequence>
<reference evidence="1 2" key="1">
    <citation type="submission" date="2018-05" db="EMBL/GenBank/DDBJ databases">
        <title>A metagenomic window into the 2 km-deep terrestrial subsurface aquifer revealed taxonomically and functionally diverse microbial community comprising novel uncultured bacterial lineages.</title>
        <authorList>
            <person name="Kadnikov V.V."/>
            <person name="Mardanov A.V."/>
            <person name="Beletsky A.V."/>
            <person name="Banks D."/>
            <person name="Pimenov N.V."/>
            <person name="Frank Y.A."/>
            <person name="Karnachuk O.V."/>
            <person name="Ravin N.V."/>
        </authorList>
    </citation>
    <scope>NUCLEOTIDE SEQUENCE [LARGE SCALE GENOMIC DNA]</scope>
    <source>
        <strain evidence="1">BY5</strain>
    </source>
</reference>